<organism evidence="1 2">
    <name type="scientific">Vibrio cholerae</name>
    <dbReference type="NCBI Taxonomy" id="666"/>
    <lineage>
        <taxon>Bacteria</taxon>
        <taxon>Pseudomonadati</taxon>
        <taxon>Pseudomonadota</taxon>
        <taxon>Gammaproteobacteria</taxon>
        <taxon>Vibrionales</taxon>
        <taxon>Vibrionaceae</taxon>
        <taxon>Vibrio</taxon>
    </lineage>
</organism>
<dbReference type="AlphaFoldDB" id="A0ABD7SSG5"/>
<evidence type="ECO:0000313" key="1">
    <source>
        <dbReference type="EMBL" id="TXX67246.1"/>
    </source>
</evidence>
<protein>
    <submittedName>
        <fullName evidence="1">Uncharacterized protein</fullName>
    </submittedName>
</protein>
<accession>A0ABD7SSG5</accession>
<gene>
    <name evidence="1" type="ORF">FXF03_01345</name>
</gene>
<sequence length="90" mass="10131">MLHTHGIQQDEVTTNGRFNMALFKQRLIDVTQIGQRIHPKSQVRLAKLLGATGDSEAITKSITFVFNSADARLKRRVEKGVGYVYEKVSD</sequence>
<dbReference type="RefSeq" id="WP_044125664.1">
    <property type="nucleotide sequence ID" value="NZ_JAILXN010000001.1"/>
</dbReference>
<proteinExistence type="predicted"/>
<evidence type="ECO:0000313" key="2">
    <source>
        <dbReference type="Proteomes" id="UP000323819"/>
    </source>
</evidence>
<dbReference type="Proteomes" id="UP000323819">
    <property type="component" value="Unassembled WGS sequence"/>
</dbReference>
<reference evidence="1 2" key="1">
    <citation type="submission" date="2019-06" db="EMBL/GenBank/DDBJ databases">
        <title>Vibrio cholerae phylogeny based on whole-genome sequencing reveals genetic diversity and population strucutre.</title>
        <authorList>
            <person name="Zhiqiu Y."/>
            <person name="Bin L."/>
            <person name="Lingyan J."/>
        </authorList>
    </citation>
    <scope>NUCLEOTIDE SEQUENCE [LARGE SCALE GENOMIC DNA]</scope>
    <source>
        <strain evidence="1 2">N2814</strain>
    </source>
</reference>
<name>A0ABD7SSG5_VIBCL</name>
<comment type="caution">
    <text evidence="1">The sequence shown here is derived from an EMBL/GenBank/DDBJ whole genome shotgun (WGS) entry which is preliminary data.</text>
</comment>
<dbReference type="EMBL" id="VSIJ01000005">
    <property type="protein sequence ID" value="TXX67246.1"/>
    <property type="molecule type" value="Genomic_DNA"/>
</dbReference>